<dbReference type="EMBL" id="JBBKZT010000016">
    <property type="protein sequence ID" value="MEJ8850708.1"/>
    <property type="molecule type" value="Genomic_DNA"/>
</dbReference>
<reference evidence="1 2" key="1">
    <citation type="submission" date="2024-03" db="EMBL/GenBank/DDBJ databases">
        <title>Novel species of the genus Variovorax.</title>
        <authorList>
            <person name="Liu Q."/>
            <person name="Xin Y.-H."/>
        </authorList>
    </citation>
    <scope>NUCLEOTIDE SEQUENCE [LARGE SCALE GENOMIC DNA]</scope>
    <source>
        <strain evidence="1 2">KACC 18900</strain>
    </source>
</reference>
<dbReference type="RefSeq" id="WP_340346125.1">
    <property type="nucleotide sequence ID" value="NZ_JBBKZT010000016.1"/>
</dbReference>
<name>A0ABU8WT32_9BURK</name>
<proteinExistence type="predicted"/>
<accession>A0ABU8WT32</accession>
<keyword evidence="2" id="KW-1185">Reference proteome</keyword>
<organism evidence="1 2">
    <name type="scientific">Variovorax rhizosphaerae</name>
    <dbReference type="NCBI Taxonomy" id="1836200"/>
    <lineage>
        <taxon>Bacteria</taxon>
        <taxon>Pseudomonadati</taxon>
        <taxon>Pseudomonadota</taxon>
        <taxon>Betaproteobacteria</taxon>
        <taxon>Burkholderiales</taxon>
        <taxon>Comamonadaceae</taxon>
        <taxon>Variovorax</taxon>
    </lineage>
</organism>
<comment type="caution">
    <text evidence="1">The sequence shown here is derived from an EMBL/GenBank/DDBJ whole genome shotgun (WGS) entry which is preliminary data.</text>
</comment>
<evidence type="ECO:0000313" key="2">
    <source>
        <dbReference type="Proteomes" id="UP001385892"/>
    </source>
</evidence>
<dbReference type="Proteomes" id="UP001385892">
    <property type="component" value="Unassembled WGS sequence"/>
</dbReference>
<evidence type="ECO:0000313" key="1">
    <source>
        <dbReference type="EMBL" id="MEJ8850708.1"/>
    </source>
</evidence>
<sequence>MSETEISVAIERLMNRVDYYLHCELDEEYEHDRPEAARRQLEAALRGELLRASAIGLVTPLSQVPAKPVMNMIFGVNRFMA</sequence>
<gene>
    <name evidence="1" type="ORF">WKW82_28995</name>
</gene>
<protein>
    <submittedName>
        <fullName evidence="1">Uncharacterized protein</fullName>
    </submittedName>
</protein>